<evidence type="ECO:0000256" key="1">
    <source>
        <dbReference type="SAM" id="MobiDB-lite"/>
    </source>
</evidence>
<feature type="compositionally biased region" description="Basic and acidic residues" evidence="1">
    <location>
        <begin position="96"/>
        <end position="108"/>
    </location>
</feature>
<dbReference type="Proteomes" id="UP000288725">
    <property type="component" value="Chromosome 4"/>
</dbReference>
<evidence type="ECO:0000313" key="3">
    <source>
        <dbReference type="Proteomes" id="UP000288725"/>
    </source>
</evidence>
<dbReference type="AlphaFoldDB" id="A0A444RJG5"/>
<organism evidence="2 3">
    <name type="scientific">Verticillium dahliae</name>
    <name type="common">Verticillium wilt</name>
    <dbReference type="NCBI Taxonomy" id="27337"/>
    <lineage>
        <taxon>Eukaryota</taxon>
        <taxon>Fungi</taxon>
        <taxon>Dikarya</taxon>
        <taxon>Ascomycota</taxon>
        <taxon>Pezizomycotina</taxon>
        <taxon>Sordariomycetes</taxon>
        <taxon>Hypocreomycetidae</taxon>
        <taxon>Glomerellales</taxon>
        <taxon>Plectosphaerellaceae</taxon>
        <taxon>Verticillium</taxon>
    </lineage>
</organism>
<evidence type="ECO:0000313" key="2">
    <source>
        <dbReference type="EMBL" id="RXG41341.1"/>
    </source>
</evidence>
<proteinExistence type="predicted"/>
<protein>
    <submittedName>
        <fullName evidence="2">Uncharacterized protein</fullName>
    </submittedName>
</protein>
<gene>
    <name evidence="2" type="ORF">VDGE_20678</name>
</gene>
<name>A0A444RJG5_VERDA</name>
<feature type="region of interest" description="Disordered" evidence="1">
    <location>
        <begin position="1"/>
        <end position="108"/>
    </location>
</feature>
<feature type="compositionally biased region" description="Basic and acidic residues" evidence="1">
    <location>
        <begin position="32"/>
        <end position="63"/>
    </location>
</feature>
<sequence length="108" mass="11448">MSPGGSIQGDGHRVASVGQRGLTLRDSPSALQHRDFNDKLLDSQSIRKMDPNPKPDPQDHGKPAGEGGGNSKSSDDAPIIDEDATFRNAAYFGNEEGSKDKDGGSQKK</sequence>
<comment type="caution">
    <text evidence="2">The sequence shown here is derived from an EMBL/GenBank/DDBJ whole genome shotgun (WGS) entry which is preliminary data.</text>
</comment>
<reference evidence="2 3" key="1">
    <citation type="submission" date="2018-12" db="EMBL/GenBank/DDBJ databases">
        <title>Genome of Verticillium dahliae isolate Getta Getta.</title>
        <authorList>
            <person name="Gardiner D.M."/>
        </authorList>
    </citation>
    <scope>NUCLEOTIDE SEQUENCE [LARGE SCALE GENOMIC DNA]</scope>
    <source>
        <strain evidence="2 3">Getta Getta</strain>
    </source>
</reference>
<dbReference type="EMBL" id="RSDZ01000227">
    <property type="protein sequence ID" value="RXG41341.1"/>
    <property type="molecule type" value="Genomic_DNA"/>
</dbReference>
<accession>A0A444RJG5</accession>